<organism evidence="17 18">
    <name type="scientific">Xanthobacter agilis</name>
    <dbReference type="NCBI Taxonomy" id="47492"/>
    <lineage>
        <taxon>Bacteria</taxon>
        <taxon>Pseudomonadati</taxon>
        <taxon>Pseudomonadota</taxon>
        <taxon>Alphaproteobacteria</taxon>
        <taxon>Hyphomicrobiales</taxon>
        <taxon>Xanthobacteraceae</taxon>
        <taxon>Xanthobacter</taxon>
    </lineage>
</organism>
<dbReference type="Gene3D" id="3.10.560.10">
    <property type="entry name" value="Outer membrane lipoprotein wza domain like"/>
    <property type="match status" value="2"/>
</dbReference>
<dbReference type="InterPro" id="IPR054765">
    <property type="entry name" value="SLBB_dom"/>
</dbReference>
<evidence type="ECO:0000256" key="12">
    <source>
        <dbReference type="ARBA" id="ARBA00023139"/>
    </source>
</evidence>
<dbReference type="PANTHER" id="PTHR33619:SF3">
    <property type="entry name" value="POLYSACCHARIDE EXPORT PROTEIN GFCE-RELATED"/>
    <property type="match status" value="1"/>
</dbReference>
<comment type="similarity">
    <text evidence="2">Belongs to the BexD/CtrA/VexA family.</text>
</comment>
<keyword evidence="8" id="KW-0625">Polysaccharide transport</keyword>
<evidence type="ECO:0000256" key="7">
    <source>
        <dbReference type="ARBA" id="ARBA00022729"/>
    </source>
</evidence>
<evidence type="ECO:0000256" key="6">
    <source>
        <dbReference type="ARBA" id="ARBA00022692"/>
    </source>
</evidence>
<dbReference type="Gene3D" id="3.30.1950.10">
    <property type="entry name" value="wza like domain"/>
    <property type="match status" value="1"/>
</dbReference>
<dbReference type="EMBL" id="JAUSVY010000003">
    <property type="protein sequence ID" value="MDQ0504702.1"/>
    <property type="molecule type" value="Genomic_DNA"/>
</dbReference>
<evidence type="ECO:0000256" key="1">
    <source>
        <dbReference type="ARBA" id="ARBA00004571"/>
    </source>
</evidence>
<evidence type="ECO:0000256" key="2">
    <source>
        <dbReference type="ARBA" id="ARBA00009450"/>
    </source>
</evidence>
<evidence type="ECO:0000256" key="13">
    <source>
        <dbReference type="ARBA" id="ARBA00023237"/>
    </source>
</evidence>
<evidence type="ECO:0000256" key="11">
    <source>
        <dbReference type="ARBA" id="ARBA00023136"/>
    </source>
</evidence>
<dbReference type="InterPro" id="IPR003715">
    <property type="entry name" value="Poly_export_N"/>
</dbReference>
<evidence type="ECO:0000256" key="4">
    <source>
        <dbReference type="ARBA" id="ARBA00022452"/>
    </source>
</evidence>
<dbReference type="PANTHER" id="PTHR33619">
    <property type="entry name" value="POLYSACCHARIDE EXPORT PROTEIN GFCE-RELATED"/>
    <property type="match status" value="1"/>
</dbReference>
<evidence type="ECO:0000256" key="9">
    <source>
        <dbReference type="ARBA" id="ARBA00023065"/>
    </source>
</evidence>
<keyword evidence="13" id="KW-0998">Cell outer membrane</keyword>
<dbReference type="Pfam" id="PF02563">
    <property type="entry name" value="Poly_export"/>
    <property type="match status" value="1"/>
</dbReference>
<evidence type="ECO:0000313" key="17">
    <source>
        <dbReference type="EMBL" id="MDQ0504702.1"/>
    </source>
</evidence>
<keyword evidence="12" id="KW-0564">Palmitate</keyword>
<keyword evidence="10" id="KW-0626">Porin</keyword>
<dbReference type="Proteomes" id="UP001241747">
    <property type="component" value="Unassembled WGS sequence"/>
</dbReference>
<name>A0ABU0LC28_XANAG</name>
<dbReference type="InterPro" id="IPR049712">
    <property type="entry name" value="Poly_export"/>
</dbReference>
<dbReference type="Pfam" id="PF22461">
    <property type="entry name" value="SLBB_2"/>
    <property type="match status" value="1"/>
</dbReference>
<protein>
    <submittedName>
        <fullName evidence="17">Polysaccharide export outer membrane protein</fullName>
    </submittedName>
</protein>
<keyword evidence="9" id="KW-0406">Ion transport</keyword>
<accession>A0ABU0LC28</accession>
<evidence type="ECO:0000313" key="18">
    <source>
        <dbReference type="Proteomes" id="UP001241747"/>
    </source>
</evidence>
<feature type="domain" description="Polysaccharide export protein N-terminal" evidence="15">
    <location>
        <begin position="96"/>
        <end position="184"/>
    </location>
</feature>
<evidence type="ECO:0000256" key="5">
    <source>
        <dbReference type="ARBA" id="ARBA00022597"/>
    </source>
</evidence>
<keyword evidence="7" id="KW-0732">Signal</keyword>
<evidence type="ECO:0000256" key="3">
    <source>
        <dbReference type="ARBA" id="ARBA00022448"/>
    </source>
</evidence>
<keyword evidence="6" id="KW-0812">Transmembrane</keyword>
<evidence type="ECO:0000256" key="8">
    <source>
        <dbReference type="ARBA" id="ARBA00023047"/>
    </source>
</evidence>
<keyword evidence="3" id="KW-0813">Transport</keyword>
<dbReference type="RefSeq" id="WP_237346442.1">
    <property type="nucleotide sequence ID" value="NZ_JABWGX010000019.1"/>
</dbReference>
<comment type="caution">
    <text evidence="17">The sequence shown here is derived from an EMBL/GenBank/DDBJ whole genome shotgun (WGS) entry which is preliminary data.</text>
</comment>
<keyword evidence="4" id="KW-1134">Transmembrane beta strand</keyword>
<keyword evidence="11" id="KW-0472">Membrane</keyword>
<comment type="subcellular location">
    <subcellularLocation>
        <location evidence="1">Cell outer membrane</location>
        <topology evidence="1">Multi-pass membrane protein</topology>
    </subcellularLocation>
</comment>
<proteinExistence type="inferred from homology"/>
<evidence type="ECO:0000256" key="14">
    <source>
        <dbReference type="ARBA" id="ARBA00023288"/>
    </source>
</evidence>
<evidence type="ECO:0000259" key="15">
    <source>
        <dbReference type="Pfam" id="PF02563"/>
    </source>
</evidence>
<reference evidence="17 18" key="1">
    <citation type="submission" date="2023-07" db="EMBL/GenBank/DDBJ databases">
        <title>Genomic Encyclopedia of Type Strains, Phase IV (KMG-IV): sequencing the most valuable type-strain genomes for metagenomic binning, comparative biology and taxonomic classification.</title>
        <authorList>
            <person name="Goeker M."/>
        </authorList>
    </citation>
    <scope>NUCLEOTIDE SEQUENCE [LARGE SCALE GENOMIC DNA]</scope>
    <source>
        <strain evidence="17 18">DSM 3770</strain>
    </source>
</reference>
<keyword evidence="5" id="KW-0762">Sugar transport</keyword>
<keyword evidence="14" id="KW-0449">Lipoprotein</keyword>
<sequence>MNWLRKCRLAFGDTVRPAHALLVLAMGVAVGLAGCDIPRSGPMASEIQQNSENPGDFPFRLVPVDVAVSGVLLRAPDDSMSTRGFFRSDRKSGGPVLGPGDSLSITVMEPASGGVFTGINSQNVGGQSAALVTLPDMTVDTQGTIAFPLVGSVHVAGMTTRQVASKLEEELKSRIIQPQVLVRLSGNLTNKVIIAGAVKSPGEFDVTAAGETLLQLVTRAGGPVVPPSDAVVELTRSGTTRSVRLQALINQPTADVKLAGGDFINIAIKPRIYLIMGAIGRTTEAALPPEKLTLANALARNGGFIDSRADVKGVFVLRYEPQQVISQLTPDQPADTPYVPVVYQFNFEQTSGFFLSDSFVLRDRDIIYLSNASSVEMQKFLDVFRIAVSPAISAVGVAANVNNL</sequence>
<evidence type="ECO:0000259" key="16">
    <source>
        <dbReference type="Pfam" id="PF22461"/>
    </source>
</evidence>
<dbReference type="PROSITE" id="PS51257">
    <property type="entry name" value="PROKAR_LIPOPROTEIN"/>
    <property type="match status" value="1"/>
</dbReference>
<gene>
    <name evidence="17" type="ORF">QOZ94_001484</name>
</gene>
<evidence type="ECO:0000256" key="10">
    <source>
        <dbReference type="ARBA" id="ARBA00023114"/>
    </source>
</evidence>
<feature type="domain" description="SLBB" evidence="16">
    <location>
        <begin position="191"/>
        <end position="266"/>
    </location>
</feature>
<keyword evidence="18" id="KW-1185">Reference proteome</keyword>